<dbReference type="EMBL" id="WNJL01000011">
    <property type="protein sequence ID" value="NDU41569.1"/>
    <property type="molecule type" value="Genomic_DNA"/>
</dbReference>
<dbReference type="AlphaFoldDB" id="A0A845U5V7"/>
<feature type="domain" description="STAS" evidence="1">
    <location>
        <begin position="29"/>
        <end position="123"/>
    </location>
</feature>
<reference evidence="2" key="1">
    <citation type="submission" date="2019-11" db="EMBL/GenBank/DDBJ databases">
        <title>Acidithiobacillus ferrianus sp. nov.: a facultatively anaerobic and extremely acidophilic chemolithoautotroph.</title>
        <authorList>
            <person name="Norris P.R."/>
            <person name="Falagan C."/>
            <person name="Moya-Beltran A."/>
            <person name="Castro M."/>
            <person name="Quatrini R."/>
            <person name="Johnson D.B."/>
        </authorList>
    </citation>
    <scope>NUCLEOTIDE SEQUENCE [LARGE SCALE GENOMIC DNA]</scope>
    <source>
        <strain evidence="2">MG</strain>
    </source>
</reference>
<sequence length="378" mass="42201">MTSLEVITRQHAAGKTVVSLQGVIDADAKERLEVLLSIEDSAVLDFSAVQRVNSMGLAILLNILKQLQTQGIAVHAEGMNRMTAMLFKMTGLNQYLQNPSASAPVCDTPAPITTRTPTAVPSAPTDPSPSSHWRFSVSLQDRGQLESWYFLNTHLQRHWGHTIRLEPHFGALDQDHAAPLATSDMVFASPFVACELIDEGFLPLMVPCSDPEEAVIVRRRDDERKTWGHFTRPKILTARIESYVYLLGRMLIDETGYSSDDANYLFVGNDMKSIQMLLKNMGDIAILPRQTFSGLASITRSTLEVMDESRTDFAYHTLCLSPHRKSTVLKVKELFLSLKSDTKGQNILRGLGIHDWREPAQEEISMLTEVYHRYAGSG</sequence>
<dbReference type="Gene3D" id="3.30.750.24">
    <property type="entry name" value="STAS domain"/>
    <property type="match status" value="1"/>
</dbReference>
<dbReference type="InterPro" id="IPR036513">
    <property type="entry name" value="STAS_dom_sf"/>
</dbReference>
<dbReference type="RefSeq" id="WP_163096218.1">
    <property type="nucleotide sequence ID" value="NZ_CP127523.1"/>
</dbReference>
<dbReference type="CDD" id="cd07043">
    <property type="entry name" value="STAS_anti-anti-sigma_factors"/>
    <property type="match status" value="1"/>
</dbReference>
<dbReference type="Pfam" id="PF01740">
    <property type="entry name" value="STAS"/>
    <property type="match status" value="1"/>
</dbReference>
<accession>A0A845U5V7</accession>
<evidence type="ECO:0000313" key="2">
    <source>
        <dbReference type="EMBL" id="NDU41569.1"/>
    </source>
</evidence>
<dbReference type="PROSITE" id="PS50801">
    <property type="entry name" value="STAS"/>
    <property type="match status" value="1"/>
</dbReference>
<organism evidence="2">
    <name type="scientific">Acidithiobacillus ferrianus</name>
    <dbReference type="NCBI Taxonomy" id="2678518"/>
    <lineage>
        <taxon>Bacteria</taxon>
        <taxon>Pseudomonadati</taxon>
        <taxon>Pseudomonadota</taxon>
        <taxon>Acidithiobacillia</taxon>
        <taxon>Acidithiobacillales</taxon>
        <taxon>Acidithiobacillaceae</taxon>
        <taxon>Acidithiobacillus</taxon>
    </lineage>
</organism>
<protein>
    <submittedName>
        <fullName evidence="2">PhnD/SsuA/transferrin family substrate-binding protein</fullName>
    </submittedName>
</protein>
<dbReference type="InterPro" id="IPR002645">
    <property type="entry name" value="STAS_dom"/>
</dbReference>
<dbReference type="Pfam" id="PF12974">
    <property type="entry name" value="Phosphonate-bd"/>
    <property type="match status" value="1"/>
</dbReference>
<dbReference type="SUPFAM" id="SSF52091">
    <property type="entry name" value="SpoIIaa-like"/>
    <property type="match status" value="1"/>
</dbReference>
<gene>
    <name evidence="2" type="ORF">GL267_02585</name>
</gene>
<name>A0A845U5V7_9PROT</name>
<comment type="caution">
    <text evidence="2">The sequence shown here is derived from an EMBL/GenBank/DDBJ whole genome shotgun (WGS) entry which is preliminary data.</text>
</comment>
<proteinExistence type="predicted"/>
<evidence type="ECO:0000259" key="1">
    <source>
        <dbReference type="PROSITE" id="PS50801"/>
    </source>
</evidence>